<dbReference type="Pfam" id="PF04023">
    <property type="entry name" value="FeoA"/>
    <property type="match status" value="1"/>
</dbReference>
<keyword evidence="1" id="KW-0408">Iron</keyword>
<sequence length="98" mass="10098">MKQPQKLIPAQPTHLSLADAATGDVFTVNHVVAPSGAPEWATQLEDIGFLAGERVAIMARGLPGGDPLVVRVGLSTFALRLVEAACVRVTPVANGAAT</sequence>
<proteinExistence type="predicted"/>
<organism evidence="3 4">
    <name type="scientific">Polaromonas aquatica</name>
    <dbReference type="NCBI Taxonomy" id="332657"/>
    <lineage>
        <taxon>Bacteria</taxon>
        <taxon>Pseudomonadati</taxon>
        <taxon>Pseudomonadota</taxon>
        <taxon>Betaproteobacteria</taxon>
        <taxon>Burkholderiales</taxon>
        <taxon>Comamonadaceae</taxon>
        <taxon>Polaromonas</taxon>
    </lineage>
</organism>
<evidence type="ECO:0000256" key="1">
    <source>
        <dbReference type="ARBA" id="ARBA00023004"/>
    </source>
</evidence>
<evidence type="ECO:0000313" key="4">
    <source>
        <dbReference type="Proteomes" id="UP001596270"/>
    </source>
</evidence>
<dbReference type="RefSeq" id="WP_371437879.1">
    <property type="nucleotide sequence ID" value="NZ_JBHSRS010000013.1"/>
</dbReference>
<protein>
    <submittedName>
        <fullName evidence="3">Ferrous iron transport protein A</fullName>
    </submittedName>
</protein>
<dbReference type="SMART" id="SM00899">
    <property type="entry name" value="FeoA"/>
    <property type="match status" value="1"/>
</dbReference>
<feature type="domain" description="Ferrous iron transporter FeoA-like" evidence="2">
    <location>
        <begin position="15"/>
        <end position="91"/>
    </location>
</feature>
<name>A0ABW1TSA1_9BURK</name>
<dbReference type="Proteomes" id="UP001596270">
    <property type="component" value="Unassembled WGS sequence"/>
</dbReference>
<dbReference type="InterPro" id="IPR038157">
    <property type="entry name" value="FeoA_core_dom"/>
</dbReference>
<reference evidence="4" key="1">
    <citation type="journal article" date="2019" name="Int. J. Syst. Evol. Microbiol.">
        <title>The Global Catalogue of Microorganisms (GCM) 10K type strain sequencing project: providing services to taxonomists for standard genome sequencing and annotation.</title>
        <authorList>
            <consortium name="The Broad Institute Genomics Platform"/>
            <consortium name="The Broad Institute Genome Sequencing Center for Infectious Disease"/>
            <person name="Wu L."/>
            <person name="Ma J."/>
        </authorList>
    </citation>
    <scope>NUCLEOTIDE SEQUENCE [LARGE SCALE GENOMIC DNA]</scope>
    <source>
        <strain evidence="4">CCUG 39402</strain>
    </source>
</reference>
<dbReference type="InterPro" id="IPR008988">
    <property type="entry name" value="Transcriptional_repressor_C"/>
</dbReference>
<dbReference type="InterPro" id="IPR007167">
    <property type="entry name" value="Fe-transptr_FeoA-like"/>
</dbReference>
<dbReference type="SUPFAM" id="SSF50037">
    <property type="entry name" value="C-terminal domain of transcriptional repressors"/>
    <property type="match status" value="1"/>
</dbReference>
<keyword evidence="4" id="KW-1185">Reference proteome</keyword>
<comment type="caution">
    <text evidence="3">The sequence shown here is derived from an EMBL/GenBank/DDBJ whole genome shotgun (WGS) entry which is preliminary data.</text>
</comment>
<gene>
    <name evidence="3" type="ORF">ACFQND_04440</name>
</gene>
<evidence type="ECO:0000313" key="3">
    <source>
        <dbReference type="EMBL" id="MFC6280474.1"/>
    </source>
</evidence>
<dbReference type="EMBL" id="JBHSRS010000013">
    <property type="protein sequence ID" value="MFC6280474.1"/>
    <property type="molecule type" value="Genomic_DNA"/>
</dbReference>
<evidence type="ECO:0000259" key="2">
    <source>
        <dbReference type="SMART" id="SM00899"/>
    </source>
</evidence>
<dbReference type="Gene3D" id="2.30.30.90">
    <property type="match status" value="1"/>
</dbReference>
<accession>A0ABW1TSA1</accession>